<evidence type="ECO:0000313" key="1">
    <source>
        <dbReference type="EMBL" id="KAG5674938.1"/>
    </source>
</evidence>
<protein>
    <submittedName>
        <fullName evidence="1">Uncharacterized protein</fullName>
    </submittedName>
</protein>
<gene>
    <name evidence="1" type="ORF">PVAND_004882</name>
</gene>
<dbReference type="EMBL" id="JADBJN010000002">
    <property type="protein sequence ID" value="KAG5674938.1"/>
    <property type="molecule type" value="Genomic_DNA"/>
</dbReference>
<accession>A0A9J6BYW2</accession>
<dbReference type="AlphaFoldDB" id="A0A9J6BYW2"/>
<comment type="caution">
    <text evidence="1">The sequence shown here is derived from an EMBL/GenBank/DDBJ whole genome shotgun (WGS) entry which is preliminary data.</text>
</comment>
<proteinExistence type="predicted"/>
<keyword evidence="2" id="KW-1185">Reference proteome</keyword>
<dbReference type="Proteomes" id="UP001107558">
    <property type="component" value="Chromosome 2"/>
</dbReference>
<organism evidence="1 2">
    <name type="scientific">Polypedilum vanderplanki</name>
    <name type="common">Sleeping chironomid midge</name>
    <dbReference type="NCBI Taxonomy" id="319348"/>
    <lineage>
        <taxon>Eukaryota</taxon>
        <taxon>Metazoa</taxon>
        <taxon>Ecdysozoa</taxon>
        <taxon>Arthropoda</taxon>
        <taxon>Hexapoda</taxon>
        <taxon>Insecta</taxon>
        <taxon>Pterygota</taxon>
        <taxon>Neoptera</taxon>
        <taxon>Endopterygota</taxon>
        <taxon>Diptera</taxon>
        <taxon>Nematocera</taxon>
        <taxon>Chironomoidea</taxon>
        <taxon>Chironomidae</taxon>
        <taxon>Chironominae</taxon>
        <taxon>Polypedilum</taxon>
        <taxon>Polypedilum</taxon>
    </lineage>
</organism>
<sequence>MPRKRKVVIINQENEKPLETIVEKPTKTTQAEKPAKKQKREPDFMIGDGLNVIKTILSVQKTECNSQKALIELKKLYERMSHSDFMKSFMAALQVFLIRDDGDEYASRGLKFMGVFIAEYGEVHTESGASHPIIDTFFKQILEITSPEVHVRTRICFFFRDFKSLEFVRNCEIFIQQCLDLFTKNHWMIYIEKEMIKSVKTKIKPQIGTKNNQNLMFDKNS</sequence>
<reference evidence="1" key="1">
    <citation type="submission" date="2021-03" db="EMBL/GenBank/DDBJ databases">
        <title>Chromosome level genome of the anhydrobiotic midge Polypedilum vanderplanki.</title>
        <authorList>
            <person name="Yoshida Y."/>
            <person name="Kikawada T."/>
            <person name="Gusev O."/>
        </authorList>
    </citation>
    <scope>NUCLEOTIDE SEQUENCE</scope>
    <source>
        <strain evidence="1">NIAS01</strain>
        <tissue evidence="1">Whole body or cell culture</tissue>
    </source>
</reference>
<name>A0A9J6BYW2_POLVA</name>
<evidence type="ECO:0000313" key="2">
    <source>
        <dbReference type="Proteomes" id="UP001107558"/>
    </source>
</evidence>